<keyword evidence="1" id="KW-0808">Transferase</keyword>
<reference evidence="1 2" key="1">
    <citation type="journal article" date="2015" name="Antonie Van Leeuwenhoek">
        <title>Pseudooceanicola atlanticus gen. nov. sp. nov., isolated from surface seawater of the Atlantic Ocean and reclassification of Oceanicola batsensis, Oceanicola marinus, Oceanicola nitratireducens, Oceanicola nanhaiensis, Oceanicola antarcticus and Oceanicola flagellatus, as Pseudooceanicola batsensis comb. nov., Pseudooceanicola marinus comb. nov., Pseudooceanicola nitratireducens comb. nov., Pseudooceanicola nanhaiensis comb. nov., Pseudooceanicola antarcticus comb. nov., and Pseudooceanicola flagellatus comb. nov.</title>
        <authorList>
            <person name="Lai Q."/>
            <person name="Li G."/>
            <person name="Liu X."/>
            <person name="Du Y."/>
            <person name="Sun F."/>
            <person name="Shao Z."/>
        </authorList>
    </citation>
    <scope>NUCLEOTIDE SEQUENCE [LARGE SCALE GENOMIC DNA]</scope>
    <source>
        <strain evidence="1 2">22II-s11g</strain>
    </source>
</reference>
<evidence type="ECO:0000313" key="1">
    <source>
        <dbReference type="EMBL" id="KGM47631.1"/>
    </source>
</evidence>
<gene>
    <name evidence="1" type="ORF">ATO9_17485</name>
</gene>
<dbReference type="RefSeq" id="WP_043752180.1">
    <property type="nucleotide sequence ID" value="NZ_AQQX01000009.1"/>
</dbReference>
<keyword evidence="1" id="KW-0489">Methyltransferase</keyword>
<dbReference type="PANTHER" id="PTHR20974">
    <property type="entry name" value="UPF0585 PROTEIN CG18661"/>
    <property type="match status" value="1"/>
</dbReference>
<protein>
    <submittedName>
        <fullName evidence="1">Methyltransferase</fullName>
    </submittedName>
</protein>
<dbReference type="SUPFAM" id="SSF53335">
    <property type="entry name" value="S-adenosyl-L-methionine-dependent methyltransferases"/>
    <property type="match status" value="1"/>
</dbReference>
<dbReference type="InterPro" id="IPR029063">
    <property type="entry name" value="SAM-dependent_MTases_sf"/>
</dbReference>
<dbReference type="InterPro" id="IPR010342">
    <property type="entry name" value="DUF938"/>
</dbReference>
<comment type="caution">
    <text evidence="1">The sequence shown here is derived from an EMBL/GenBank/DDBJ whole genome shotgun (WGS) entry which is preliminary data.</text>
</comment>
<dbReference type="GO" id="GO:0032259">
    <property type="term" value="P:methylation"/>
    <property type="evidence" value="ECO:0007669"/>
    <property type="project" value="UniProtKB-KW"/>
</dbReference>
<dbReference type="Proteomes" id="UP000030004">
    <property type="component" value="Unassembled WGS sequence"/>
</dbReference>
<dbReference type="STRING" id="1461694.ATO9_17485"/>
<dbReference type="PANTHER" id="PTHR20974:SF0">
    <property type="entry name" value="UPF0585 PROTEIN CG18661"/>
    <property type="match status" value="1"/>
</dbReference>
<dbReference type="eggNOG" id="COG0500">
    <property type="taxonomic scope" value="Bacteria"/>
</dbReference>
<dbReference type="AlphaFoldDB" id="A0A0A0E9G6"/>
<organism evidence="1 2">
    <name type="scientific">Pseudooceanicola atlanticus</name>
    <dbReference type="NCBI Taxonomy" id="1461694"/>
    <lineage>
        <taxon>Bacteria</taxon>
        <taxon>Pseudomonadati</taxon>
        <taxon>Pseudomonadota</taxon>
        <taxon>Alphaproteobacteria</taxon>
        <taxon>Rhodobacterales</taxon>
        <taxon>Paracoccaceae</taxon>
        <taxon>Pseudooceanicola</taxon>
    </lineage>
</organism>
<dbReference type="Gene3D" id="3.40.50.150">
    <property type="entry name" value="Vaccinia Virus protein VP39"/>
    <property type="match status" value="1"/>
</dbReference>
<accession>A0A0A0E9G6</accession>
<proteinExistence type="predicted"/>
<name>A0A0A0E9G6_9RHOB</name>
<evidence type="ECO:0000313" key="2">
    <source>
        <dbReference type="Proteomes" id="UP000030004"/>
    </source>
</evidence>
<sequence length="219" mass="23142">MTGRSLPPAARVAEDLGDGRLHLPAAERNAGPISDLVAGLRGDDPGQALEIASGSGQHVVRHAARLPLTIWQPTEVDPVRLASIDAYAAEAGLANIRPAVALDATRPGWAAGHEAQDLVLLVNLLHLIAEHEATTLIREAATALAPGGVAVFYGPFMRSGQLTSDGDARFHADLRAADPQIGYKDDRWMLDLLKEAGLTPDAPVEMPANNLAFVGRRPL</sequence>
<dbReference type="Pfam" id="PF06080">
    <property type="entry name" value="DUF938"/>
    <property type="match status" value="1"/>
</dbReference>
<dbReference type="EMBL" id="AQQX01000009">
    <property type="protein sequence ID" value="KGM47631.1"/>
    <property type="molecule type" value="Genomic_DNA"/>
</dbReference>
<keyword evidence="2" id="KW-1185">Reference proteome</keyword>
<dbReference type="OrthoDB" id="5525831at2"/>
<dbReference type="GO" id="GO:0008168">
    <property type="term" value="F:methyltransferase activity"/>
    <property type="evidence" value="ECO:0007669"/>
    <property type="project" value="UniProtKB-KW"/>
</dbReference>